<feature type="transmembrane region" description="Helical" evidence="8">
    <location>
        <begin position="186"/>
        <end position="209"/>
    </location>
</feature>
<evidence type="ECO:0000256" key="5">
    <source>
        <dbReference type="ARBA" id="ARBA00022692"/>
    </source>
</evidence>
<gene>
    <name evidence="10" type="ORF">BROSI_A1283</name>
</gene>
<evidence type="ECO:0000259" key="9">
    <source>
        <dbReference type="PROSITE" id="PS51012"/>
    </source>
</evidence>
<evidence type="ECO:0000256" key="6">
    <source>
        <dbReference type="ARBA" id="ARBA00022989"/>
    </source>
</evidence>
<evidence type="ECO:0000256" key="8">
    <source>
        <dbReference type="SAM" id="Phobius"/>
    </source>
</evidence>
<comment type="caution">
    <text evidence="10">The sequence shown here is derived from an EMBL/GenBank/DDBJ whole genome shotgun (WGS) entry which is preliminary data.</text>
</comment>
<feature type="transmembrane region" description="Helical" evidence="8">
    <location>
        <begin position="355"/>
        <end position="377"/>
    </location>
</feature>
<feature type="transmembrane region" description="Helical" evidence="8">
    <location>
        <begin position="229"/>
        <end position="255"/>
    </location>
</feature>
<dbReference type="EMBL" id="BAFN01000001">
    <property type="protein sequence ID" value="GAN32768.1"/>
    <property type="molecule type" value="Genomic_DNA"/>
</dbReference>
<organism evidence="10 11">
    <name type="scientific">Candidatus Brocadia sinica JPN1</name>
    <dbReference type="NCBI Taxonomy" id="1197129"/>
    <lineage>
        <taxon>Bacteria</taxon>
        <taxon>Pseudomonadati</taxon>
        <taxon>Planctomycetota</taxon>
        <taxon>Candidatus Brocadiia</taxon>
        <taxon>Candidatus Brocadiales</taxon>
        <taxon>Candidatus Brocadiaceae</taxon>
        <taxon>Candidatus Brocadia</taxon>
    </lineage>
</organism>
<evidence type="ECO:0000313" key="10">
    <source>
        <dbReference type="EMBL" id="GAN32768.1"/>
    </source>
</evidence>
<reference evidence="11" key="1">
    <citation type="journal article" date="2015" name="Genome Announc.">
        <title>Draft Genome Sequence of an Anaerobic Ammonium-Oxidizing Bacterium, "Candidatus Brocadia sinica".</title>
        <authorList>
            <person name="Oshiki M."/>
            <person name="Shinyako-Hata K."/>
            <person name="Satoh H."/>
            <person name="Okabe S."/>
        </authorList>
    </citation>
    <scope>NUCLEOTIDE SEQUENCE [LARGE SCALE GENOMIC DNA]</scope>
    <source>
        <strain evidence="11">JPN1</strain>
    </source>
</reference>
<dbReference type="PROSITE" id="PS51012">
    <property type="entry name" value="ABC_TM2"/>
    <property type="match status" value="1"/>
</dbReference>
<feature type="transmembrane region" description="Helical" evidence="8">
    <location>
        <begin position="298"/>
        <end position="320"/>
    </location>
</feature>
<dbReference type="InterPro" id="IPR051449">
    <property type="entry name" value="ABC-2_transporter_component"/>
</dbReference>
<sequence>MGEVEKFMIDMMRLLAVVDRDLKKFRRNPVVLAMSIFMPIIYLVFLGNSFQGKLQDVTVVVVNQDSGPYSRDLVDNLRAIEAGPKTLKIFSIKDQKDAIGGVREGRYKAGLIIPSDFSKRISLKRRPEVGLFLDNTDGVSAEAIRIAVKGALAAMNSDYVPVREKSDEVFLRDVDLYRKVDYYQSLVPGVVIMAIFMGTLTTGAFNLVMDRFLGADESYLLTPLSKSDIVTGLIVSGLFITTAIAVLVFVMSMAITGIPILRGVRQYICILIIIILTTLGLLSLMFVILGRFNHPRVVGILSGFLNVILFFPSGAVYPIASFPHWLKTFAKINPEAYAVNALKTILFKGADIRSIATDITFLSVFTIIMMIISIVTFKRTI</sequence>
<evidence type="ECO:0000256" key="1">
    <source>
        <dbReference type="ARBA" id="ARBA00004651"/>
    </source>
</evidence>
<dbReference type="Proteomes" id="UP000032309">
    <property type="component" value="Unassembled WGS sequence"/>
</dbReference>
<keyword evidence="7 8" id="KW-0472">Membrane</keyword>
<dbReference type="Pfam" id="PF12698">
    <property type="entry name" value="ABC2_membrane_3"/>
    <property type="match status" value="1"/>
</dbReference>
<dbReference type="InterPro" id="IPR013525">
    <property type="entry name" value="ABC2_TM"/>
</dbReference>
<evidence type="ECO:0000256" key="7">
    <source>
        <dbReference type="ARBA" id="ARBA00023136"/>
    </source>
</evidence>
<feature type="transmembrane region" description="Helical" evidence="8">
    <location>
        <begin position="267"/>
        <end position="292"/>
    </location>
</feature>
<evidence type="ECO:0000256" key="2">
    <source>
        <dbReference type="ARBA" id="ARBA00007783"/>
    </source>
</evidence>
<dbReference type="Gene3D" id="3.40.1710.10">
    <property type="entry name" value="abc type-2 transporter like domain"/>
    <property type="match status" value="1"/>
</dbReference>
<feature type="transmembrane region" description="Helical" evidence="8">
    <location>
        <begin position="30"/>
        <end position="47"/>
    </location>
</feature>
<name>A0ABQ0JVM5_9BACT</name>
<feature type="domain" description="ABC transmembrane type-2" evidence="9">
    <location>
        <begin position="152"/>
        <end position="380"/>
    </location>
</feature>
<keyword evidence="3" id="KW-0813">Transport</keyword>
<comment type="subcellular location">
    <subcellularLocation>
        <location evidence="1">Cell membrane</location>
        <topology evidence="1">Multi-pass membrane protein</topology>
    </subcellularLocation>
</comment>
<dbReference type="PANTHER" id="PTHR30294">
    <property type="entry name" value="MEMBRANE COMPONENT OF ABC TRANSPORTER YHHJ-RELATED"/>
    <property type="match status" value="1"/>
</dbReference>
<dbReference type="PANTHER" id="PTHR30294:SF29">
    <property type="entry name" value="MULTIDRUG ABC TRANSPORTER PERMEASE YBHS-RELATED"/>
    <property type="match status" value="1"/>
</dbReference>
<dbReference type="InterPro" id="IPR047817">
    <property type="entry name" value="ABC2_TM_bact-type"/>
</dbReference>
<comment type="similarity">
    <text evidence="2">Belongs to the ABC-2 integral membrane protein family.</text>
</comment>
<keyword evidence="5 8" id="KW-0812">Transmembrane</keyword>
<protein>
    <submittedName>
        <fullName evidence="10">ABC multidrug efflux pump inner membrane subunit</fullName>
    </submittedName>
</protein>
<keyword evidence="11" id="KW-1185">Reference proteome</keyword>
<keyword evidence="4" id="KW-1003">Cell membrane</keyword>
<evidence type="ECO:0000256" key="4">
    <source>
        <dbReference type="ARBA" id="ARBA00022475"/>
    </source>
</evidence>
<keyword evidence="6 8" id="KW-1133">Transmembrane helix</keyword>
<accession>A0ABQ0JVM5</accession>
<proteinExistence type="inferred from homology"/>
<evidence type="ECO:0000256" key="3">
    <source>
        <dbReference type="ARBA" id="ARBA00022448"/>
    </source>
</evidence>
<evidence type="ECO:0000313" key="11">
    <source>
        <dbReference type="Proteomes" id="UP000032309"/>
    </source>
</evidence>